<dbReference type="InterPro" id="IPR017871">
    <property type="entry name" value="ABC_transporter-like_CS"/>
</dbReference>
<dbReference type="InterPro" id="IPR003439">
    <property type="entry name" value="ABC_transporter-like_ATP-bd"/>
</dbReference>
<evidence type="ECO:0000256" key="2">
    <source>
        <dbReference type="ARBA" id="ARBA00022741"/>
    </source>
</evidence>
<dbReference type="PROSITE" id="PS50893">
    <property type="entry name" value="ABC_TRANSPORTER_2"/>
    <property type="match status" value="1"/>
</dbReference>
<reference evidence="5" key="1">
    <citation type="submission" date="2022-10" db="EMBL/GenBank/DDBJ databases">
        <title>The WGS of Solirubrobacter sp. CPCC 204708.</title>
        <authorList>
            <person name="Jiang Z."/>
        </authorList>
    </citation>
    <scope>NUCLEOTIDE SEQUENCE</scope>
    <source>
        <strain evidence="5">CPCC 204708</strain>
    </source>
</reference>
<dbReference type="SMART" id="SM00382">
    <property type="entry name" value="AAA"/>
    <property type="match status" value="1"/>
</dbReference>
<dbReference type="InterPro" id="IPR027417">
    <property type="entry name" value="P-loop_NTPase"/>
</dbReference>
<dbReference type="InterPro" id="IPR017911">
    <property type="entry name" value="MacB-like_ATP-bd"/>
</dbReference>
<evidence type="ECO:0000256" key="3">
    <source>
        <dbReference type="ARBA" id="ARBA00022840"/>
    </source>
</evidence>
<comment type="caution">
    <text evidence="5">The sequence shown here is derived from an EMBL/GenBank/DDBJ whole genome shotgun (WGS) entry which is preliminary data.</text>
</comment>
<evidence type="ECO:0000256" key="1">
    <source>
        <dbReference type="ARBA" id="ARBA00022448"/>
    </source>
</evidence>
<dbReference type="CDD" id="cd03255">
    <property type="entry name" value="ABC_MJ0796_LolCDE_FtsE"/>
    <property type="match status" value="1"/>
</dbReference>
<evidence type="ECO:0000313" key="6">
    <source>
        <dbReference type="Proteomes" id="UP001147700"/>
    </source>
</evidence>
<feature type="domain" description="ABC transporter" evidence="4">
    <location>
        <begin position="34"/>
        <end position="252"/>
    </location>
</feature>
<dbReference type="PROSITE" id="PS00211">
    <property type="entry name" value="ABC_TRANSPORTER_1"/>
    <property type="match status" value="1"/>
</dbReference>
<keyword evidence="6" id="KW-1185">Reference proteome</keyword>
<name>A0ABT4RLW9_9ACTN</name>
<evidence type="ECO:0000313" key="5">
    <source>
        <dbReference type="EMBL" id="MDA0139571.1"/>
    </source>
</evidence>
<dbReference type="GO" id="GO:0005524">
    <property type="term" value="F:ATP binding"/>
    <property type="evidence" value="ECO:0007669"/>
    <property type="project" value="UniProtKB-KW"/>
</dbReference>
<keyword evidence="2" id="KW-0547">Nucleotide-binding</keyword>
<sequence length="254" mass="26769">MHIRGNLQDGWNAGRLGRLLGPLGYGCAIPRAVLELIGVEYAYTRTPALRGVELHVDAGEVVAVTGPSGCGKSTLLHVAAGILPAQLGVVRLLGYDLTALSEAQRAALRRRDVGVVLQFGQLVPDLAAVENVALPLLLDGWARGRALRAAAGWLDRVGIGQERDTLAAELSGGESQRVAVARALVTEPEIVFADEPTGSLDQAGGFELLELLVGEAGEGGVAVVIVTHDRDVAARADREVRLLDGRLDMARLTR</sequence>
<protein>
    <submittedName>
        <fullName evidence="5">ABC transporter ATP-binding protein</fullName>
    </submittedName>
</protein>
<dbReference type="InterPro" id="IPR003593">
    <property type="entry name" value="AAA+_ATPase"/>
</dbReference>
<dbReference type="PANTHER" id="PTHR24220">
    <property type="entry name" value="IMPORT ATP-BINDING PROTEIN"/>
    <property type="match status" value="1"/>
</dbReference>
<dbReference type="Pfam" id="PF00005">
    <property type="entry name" value="ABC_tran"/>
    <property type="match status" value="1"/>
</dbReference>
<evidence type="ECO:0000259" key="4">
    <source>
        <dbReference type="PROSITE" id="PS50893"/>
    </source>
</evidence>
<dbReference type="Gene3D" id="3.40.50.300">
    <property type="entry name" value="P-loop containing nucleotide triphosphate hydrolases"/>
    <property type="match status" value="1"/>
</dbReference>
<proteinExistence type="predicted"/>
<accession>A0ABT4RLW9</accession>
<keyword evidence="3 5" id="KW-0067">ATP-binding</keyword>
<dbReference type="InterPro" id="IPR015854">
    <property type="entry name" value="ABC_transpr_LolD-like"/>
</dbReference>
<organism evidence="5 6">
    <name type="scientific">Solirubrobacter deserti</name>
    <dbReference type="NCBI Taxonomy" id="2282478"/>
    <lineage>
        <taxon>Bacteria</taxon>
        <taxon>Bacillati</taxon>
        <taxon>Actinomycetota</taxon>
        <taxon>Thermoleophilia</taxon>
        <taxon>Solirubrobacterales</taxon>
        <taxon>Solirubrobacteraceae</taxon>
        <taxon>Solirubrobacter</taxon>
    </lineage>
</organism>
<dbReference type="SUPFAM" id="SSF52540">
    <property type="entry name" value="P-loop containing nucleoside triphosphate hydrolases"/>
    <property type="match status" value="1"/>
</dbReference>
<gene>
    <name evidence="5" type="ORF">OJ962_18875</name>
</gene>
<keyword evidence="1" id="KW-0813">Transport</keyword>
<dbReference type="EMBL" id="JAPCID010000027">
    <property type="protein sequence ID" value="MDA0139571.1"/>
    <property type="molecule type" value="Genomic_DNA"/>
</dbReference>
<dbReference type="Proteomes" id="UP001147700">
    <property type="component" value="Unassembled WGS sequence"/>
</dbReference>
<dbReference type="PANTHER" id="PTHR24220:SF685">
    <property type="entry name" value="ABC TRANSPORTER RELATED"/>
    <property type="match status" value="1"/>
</dbReference>